<sequence length="232" mass="26262">MGIGPFPGKETHCRREYLFAALLLCESGGTMQFWSVIGWGLLFVGIAFCAFVVDRDRSIRDQRNQEARSERKRRTNRFSWRMVTSKITQMGTVAWALLFVGLIAVGLIPFIVPLVLITLLGLSVGWFVQDLIREGKLWRKTKHTVRSLGFGLRHMMAFLTILGVTAGVVRARYPQASITELALTMMFFTVIVSLLVGVAYLGVDTLLFGRGSGRRANRLREIEKRREDEDFS</sequence>
<keyword evidence="1" id="KW-0812">Transmembrane</keyword>
<keyword evidence="1" id="KW-0472">Membrane</keyword>
<feature type="transmembrane region" description="Helical" evidence="1">
    <location>
        <begin position="110"/>
        <end position="129"/>
    </location>
</feature>
<organism evidence="2 3">
    <name type="scientific">Blastopirellula marina</name>
    <dbReference type="NCBI Taxonomy" id="124"/>
    <lineage>
        <taxon>Bacteria</taxon>
        <taxon>Pseudomonadati</taxon>
        <taxon>Planctomycetota</taxon>
        <taxon>Planctomycetia</taxon>
        <taxon>Pirellulales</taxon>
        <taxon>Pirellulaceae</taxon>
        <taxon>Blastopirellula</taxon>
    </lineage>
</organism>
<evidence type="ECO:0000313" key="3">
    <source>
        <dbReference type="Proteomes" id="UP000240009"/>
    </source>
</evidence>
<keyword evidence="1" id="KW-1133">Transmembrane helix</keyword>
<reference evidence="2 3" key="1">
    <citation type="submission" date="2018-02" db="EMBL/GenBank/DDBJ databases">
        <title>Comparative genomes isolates from brazilian mangrove.</title>
        <authorList>
            <person name="Araujo J.E."/>
            <person name="Taketani R.G."/>
            <person name="Silva M.C.P."/>
            <person name="Loureco M.V."/>
            <person name="Andreote F.D."/>
        </authorList>
    </citation>
    <scope>NUCLEOTIDE SEQUENCE [LARGE SCALE GENOMIC DNA]</scope>
    <source>
        <strain evidence="2 3">HEX-2 MGV</strain>
    </source>
</reference>
<dbReference type="EMBL" id="PUIA01000042">
    <property type="protein sequence ID" value="PQO29119.1"/>
    <property type="molecule type" value="Genomic_DNA"/>
</dbReference>
<comment type="caution">
    <text evidence="2">The sequence shown here is derived from an EMBL/GenBank/DDBJ whole genome shotgun (WGS) entry which is preliminary data.</text>
</comment>
<evidence type="ECO:0000256" key="1">
    <source>
        <dbReference type="SAM" id="Phobius"/>
    </source>
</evidence>
<feature type="transmembrane region" description="Helical" evidence="1">
    <location>
        <begin position="150"/>
        <end position="169"/>
    </location>
</feature>
<evidence type="ECO:0000313" key="2">
    <source>
        <dbReference type="EMBL" id="PQO29119.1"/>
    </source>
</evidence>
<feature type="transmembrane region" description="Helical" evidence="1">
    <location>
        <begin position="78"/>
        <end position="104"/>
    </location>
</feature>
<dbReference type="AlphaFoldDB" id="A0A2S8FAE3"/>
<gene>
    <name evidence="2" type="ORF">C5Y96_15300</name>
</gene>
<protein>
    <submittedName>
        <fullName evidence="2">Uncharacterized protein</fullName>
    </submittedName>
</protein>
<feature type="transmembrane region" description="Helical" evidence="1">
    <location>
        <begin position="181"/>
        <end position="208"/>
    </location>
</feature>
<accession>A0A2S8FAE3</accession>
<dbReference type="Proteomes" id="UP000240009">
    <property type="component" value="Unassembled WGS sequence"/>
</dbReference>
<feature type="transmembrane region" description="Helical" evidence="1">
    <location>
        <begin position="33"/>
        <end position="53"/>
    </location>
</feature>
<name>A0A2S8FAE3_9BACT</name>
<proteinExistence type="predicted"/>